<gene>
    <name evidence="1" type="ORF">ORPV_991</name>
</gene>
<evidence type="ECO:0000313" key="2">
    <source>
        <dbReference type="Proteomes" id="UP000236316"/>
    </source>
</evidence>
<dbReference type="RefSeq" id="YP_009449197.1">
    <property type="nucleotide sequence ID" value="NC_036594.1"/>
</dbReference>
<proteinExistence type="predicted"/>
<protein>
    <submittedName>
        <fullName evidence="1">Uncharacterized protein</fullName>
    </submittedName>
</protein>
<accession>A0A2I2L5R5</accession>
<dbReference type="Proteomes" id="UP000236316">
    <property type="component" value="Segment"/>
</dbReference>
<keyword evidence="2" id="KW-1185">Reference proteome</keyword>
<sequence length="492" mass="52718">MSALAYIQTGAVGGALNDINLPFPTIAAAISAAVAGAFSSLTIIPLSNYTETSATIDTQGLIVVVQGQSSIQFIGTQLITSSVTNPASELVLQNVLFAPAANITFQVNTTISQSRVDLTNNILHSTPGIRLTIAESVLNATLSGQLAGCNNYVYRLFEAQNGAIIILDSVRATVDVLPPPLTTYTPVLELFYNFASVLDILNSDVSLNLGSIPFVNNTGSATASIYFALNNNSPLLPVSVIDGLRLTVSSTSTGSLSLLPGSLILVSGVNAALNVNNVNVTFIGGLRNLILYEVVEGGVLHFSGIVAPSICIPESNECLQVSYDVVDYCGNHTVSGGFRGNVRKIKSCKEVRKEKVPLCPPKIAEKKKCECQCITKYKESYCSAGCFDKKDECFTYCEELPFRYNVRCDDYILLIDSSAADTYIVLPTCIPTGTNLILKPFALGCPSLNNIYVQTSSGEYFEDKCNKLVLNKVCKGGKSLQLVKYNNIWVSL</sequence>
<evidence type="ECO:0000313" key="1">
    <source>
        <dbReference type="EMBL" id="SNW62895.1"/>
    </source>
</evidence>
<dbReference type="KEGG" id="vg:35382840"/>
<dbReference type="EMBL" id="LT906555">
    <property type="protein sequence ID" value="SNW62895.1"/>
    <property type="molecule type" value="Genomic_DNA"/>
</dbReference>
<name>A0A2I2L5R5_9VIRU</name>
<organism evidence="1">
    <name type="scientific">Orpheovirus IHUMI-LCC2</name>
    <dbReference type="NCBI Taxonomy" id="2023057"/>
    <lineage>
        <taxon>Viruses</taxon>
        <taxon>Varidnaviria</taxon>
        <taxon>Bamfordvirae</taxon>
        <taxon>Nucleocytoviricota</taxon>
        <taxon>Megaviricetes</taxon>
        <taxon>Pimascovirales</taxon>
        <taxon>Ocovirineae</taxon>
        <taxon>Orpheoviridae</taxon>
        <taxon>Alphaorpheovirus</taxon>
        <taxon>Alphaorpheovirus massiliense</taxon>
    </lineage>
</organism>
<dbReference type="GeneID" id="35382840"/>
<reference evidence="1" key="1">
    <citation type="submission" date="2017-08" db="EMBL/GenBank/DDBJ databases">
        <authorList>
            <consortium name="Urmite Genomes"/>
        </authorList>
    </citation>
    <scope>NUCLEOTIDE SEQUENCE [LARGE SCALE GENOMIC DNA]</scope>
    <source>
        <strain evidence="1">IHUMI-LCC2</strain>
    </source>
</reference>